<accession>S3BA29</accession>
<dbReference type="EMBL" id="ATCF01000027">
    <property type="protein sequence ID" value="EPD98143.1"/>
    <property type="molecule type" value="Genomic_DNA"/>
</dbReference>
<dbReference type="AlphaFoldDB" id="S3BA29"/>
<keyword evidence="2" id="KW-1185">Reference proteome</keyword>
<protein>
    <submittedName>
        <fullName evidence="1">Uncharacterized protein</fullName>
    </submittedName>
</protein>
<gene>
    <name evidence="1" type="ORF">HMPREF1476_01849</name>
</gene>
<dbReference type="STRING" id="1203554.HMPREF1476_01849"/>
<evidence type="ECO:0000313" key="1">
    <source>
        <dbReference type="EMBL" id="EPD98143.1"/>
    </source>
</evidence>
<name>S3BA29_9BURK</name>
<sequence length="51" mass="5243">MGVSPFLPVLRENSAVSLRTASFLTPVGQNGAGCRAGQAVFSPLGRLLGEL</sequence>
<dbReference type="HOGENOM" id="CLU_3104661_0_0_4"/>
<dbReference type="PATRIC" id="fig|1203554.3.peg.1929"/>
<dbReference type="Proteomes" id="UP000014400">
    <property type="component" value="Unassembled WGS sequence"/>
</dbReference>
<reference evidence="1 2" key="1">
    <citation type="submission" date="2013-04" db="EMBL/GenBank/DDBJ databases">
        <title>The Genome Sequence of Sutterella wadsworthensis HGA0223.</title>
        <authorList>
            <consortium name="The Broad Institute Genomics Platform"/>
            <person name="Earl A."/>
            <person name="Ward D."/>
            <person name="Feldgarden M."/>
            <person name="Gevers D."/>
            <person name="Schmidt T.M."/>
            <person name="Dover J."/>
            <person name="Dai D."/>
            <person name="Walker B."/>
            <person name="Young S."/>
            <person name="Zeng Q."/>
            <person name="Gargeya S."/>
            <person name="Fitzgerald M."/>
            <person name="Haas B."/>
            <person name="Abouelleil A."/>
            <person name="Allen A.W."/>
            <person name="Alvarado L."/>
            <person name="Arachchi H.M."/>
            <person name="Berlin A.M."/>
            <person name="Chapman S.B."/>
            <person name="Gainer-Dewar J."/>
            <person name="Goldberg J."/>
            <person name="Griggs A."/>
            <person name="Gujja S."/>
            <person name="Hansen M."/>
            <person name="Howarth C."/>
            <person name="Imamovic A."/>
            <person name="Ireland A."/>
            <person name="Larimer J."/>
            <person name="McCowan C."/>
            <person name="Murphy C."/>
            <person name="Pearson M."/>
            <person name="Poon T.W."/>
            <person name="Priest M."/>
            <person name="Roberts A."/>
            <person name="Saif S."/>
            <person name="Shea T."/>
            <person name="Sisk P."/>
            <person name="Sykes S."/>
            <person name="Wortman J."/>
            <person name="Nusbaum C."/>
            <person name="Birren B."/>
        </authorList>
    </citation>
    <scope>NUCLEOTIDE SEQUENCE [LARGE SCALE GENOMIC DNA]</scope>
    <source>
        <strain evidence="1 2">HGA0223</strain>
    </source>
</reference>
<organism evidence="1 2">
    <name type="scientific">Sutterella wadsworthensis HGA0223</name>
    <dbReference type="NCBI Taxonomy" id="1203554"/>
    <lineage>
        <taxon>Bacteria</taxon>
        <taxon>Pseudomonadati</taxon>
        <taxon>Pseudomonadota</taxon>
        <taxon>Betaproteobacteria</taxon>
        <taxon>Burkholderiales</taxon>
        <taxon>Sutterellaceae</taxon>
        <taxon>Sutterella</taxon>
    </lineage>
</organism>
<evidence type="ECO:0000313" key="2">
    <source>
        <dbReference type="Proteomes" id="UP000014400"/>
    </source>
</evidence>
<comment type="caution">
    <text evidence="1">The sequence shown here is derived from an EMBL/GenBank/DDBJ whole genome shotgun (WGS) entry which is preliminary data.</text>
</comment>
<proteinExistence type="predicted"/>